<evidence type="ECO:0000256" key="1">
    <source>
        <dbReference type="SAM" id="MobiDB-lite"/>
    </source>
</evidence>
<feature type="region of interest" description="Disordered" evidence="1">
    <location>
        <begin position="17"/>
        <end position="70"/>
    </location>
</feature>
<feature type="compositionally biased region" description="Basic residues" evidence="1">
    <location>
        <begin position="31"/>
        <end position="45"/>
    </location>
</feature>
<dbReference type="Proteomes" id="UP000030765">
    <property type="component" value="Unassembled WGS sequence"/>
</dbReference>
<organism evidence="2">
    <name type="scientific">Anopheles sinensis</name>
    <name type="common">Mosquito</name>
    <dbReference type="NCBI Taxonomy" id="74873"/>
    <lineage>
        <taxon>Eukaryota</taxon>
        <taxon>Metazoa</taxon>
        <taxon>Ecdysozoa</taxon>
        <taxon>Arthropoda</taxon>
        <taxon>Hexapoda</taxon>
        <taxon>Insecta</taxon>
        <taxon>Pterygota</taxon>
        <taxon>Neoptera</taxon>
        <taxon>Endopterygota</taxon>
        <taxon>Diptera</taxon>
        <taxon>Nematocera</taxon>
        <taxon>Culicoidea</taxon>
        <taxon>Culicidae</taxon>
        <taxon>Anophelinae</taxon>
        <taxon>Anopheles</taxon>
    </lineage>
</organism>
<dbReference type="VEuPathDB" id="VectorBase:ASIC008902"/>
<name>A0A084VTL3_ANOSI</name>
<keyword evidence="4" id="KW-1185">Reference proteome</keyword>
<evidence type="ECO:0000313" key="2">
    <source>
        <dbReference type="EMBL" id="KFB41307.1"/>
    </source>
</evidence>
<accession>A0A084VTL3</accession>
<dbReference type="EMBL" id="ATLV01016361">
    <property type="status" value="NOT_ANNOTATED_CDS"/>
    <property type="molecule type" value="Genomic_DNA"/>
</dbReference>
<protein>
    <submittedName>
        <fullName evidence="2 3">Uncharacterized protein</fullName>
    </submittedName>
</protein>
<gene>
    <name evidence="2" type="ORF">ZHAS_00008902</name>
</gene>
<dbReference type="EnsemblMetazoa" id="ASIC008902-RA">
    <property type="protein sequence ID" value="ASIC008902-PA"/>
    <property type="gene ID" value="ASIC008902"/>
</dbReference>
<reference evidence="3" key="2">
    <citation type="submission" date="2020-05" db="UniProtKB">
        <authorList>
            <consortium name="EnsemblMetazoa"/>
        </authorList>
    </citation>
    <scope>IDENTIFICATION</scope>
</reference>
<dbReference type="EMBL" id="KE525079">
    <property type="protein sequence ID" value="KFB41307.1"/>
    <property type="molecule type" value="Genomic_DNA"/>
</dbReference>
<dbReference type="AlphaFoldDB" id="A0A084VTL3"/>
<sequence>MVARKKAVNFVPSIGKQRARGCATRGNPPFRHPRGRRKTRTHKPKQNASTTTKQHAGARVAPKKQFSSSRGTVRMCVHFYGLRLPSAPRPVSQWHHETLRRNPFDRIRRSRLRAGQVFPRSYGTHRE</sequence>
<evidence type="ECO:0000313" key="3">
    <source>
        <dbReference type="EnsemblMetazoa" id="ASIC008902-PA"/>
    </source>
</evidence>
<proteinExistence type="predicted"/>
<evidence type="ECO:0000313" key="4">
    <source>
        <dbReference type="Proteomes" id="UP000030765"/>
    </source>
</evidence>
<reference evidence="2 4" key="1">
    <citation type="journal article" date="2014" name="BMC Genomics">
        <title>Genome sequence of Anopheles sinensis provides insight into genetics basis of mosquito competence for malaria parasites.</title>
        <authorList>
            <person name="Zhou D."/>
            <person name="Zhang D."/>
            <person name="Ding G."/>
            <person name="Shi L."/>
            <person name="Hou Q."/>
            <person name="Ye Y."/>
            <person name="Xu Y."/>
            <person name="Zhou H."/>
            <person name="Xiong C."/>
            <person name="Li S."/>
            <person name="Yu J."/>
            <person name="Hong S."/>
            <person name="Yu X."/>
            <person name="Zou P."/>
            <person name="Chen C."/>
            <person name="Chang X."/>
            <person name="Wang W."/>
            <person name="Lv Y."/>
            <person name="Sun Y."/>
            <person name="Ma L."/>
            <person name="Shen B."/>
            <person name="Zhu C."/>
        </authorList>
    </citation>
    <scope>NUCLEOTIDE SEQUENCE [LARGE SCALE GENOMIC DNA]</scope>
</reference>